<name>A0ABS1R0S7_9SPHI</name>
<comment type="caution">
    <text evidence="1">The sequence shown here is derived from an EMBL/GenBank/DDBJ whole genome shotgun (WGS) entry which is preliminary data.</text>
</comment>
<dbReference type="Proteomes" id="UP000625283">
    <property type="component" value="Unassembled WGS sequence"/>
</dbReference>
<keyword evidence="2" id="KW-1185">Reference proteome</keyword>
<organism evidence="1 2">
    <name type="scientific">Sphingobacterium faecale</name>
    <dbReference type="NCBI Taxonomy" id="2803775"/>
    <lineage>
        <taxon>Bacteria</taxon>
        <taxon>Pseudomonadati</taxon>
        <taxon>Bacteroidota</taxon>
        <taxon>Sphingobacteriia</taxon>
        <taxon>Sphingobacteriales</taxon>
        <taxon>Sphingobacteriaceae</taxon>
        <taxon>Sphingobacterium</taxon>
    </lineage>
</organism>
<protein>
    <recommendedName>
        <fullName evidence="3">Lauroyl/myristoyl acyltransferase</fullName>
    </recommendedName>
</protein>
<evidence type="ECO:0000313" key="1">
    <source>
        <dbReference type="EMBL" id="MBL1407647.1"/>
    </source>
</evidence>
<dbReference type="RefSeq" id="WP_202101435.1">
    <property type="nucleotide sequence ID" value="NZ_JAERTY010000001.1"/>
</dbReference>
<accession>A0ABS1R0S7</accession>
<evidence type="ECO:0000313" key="2">
    <source>
        <dbReference type="Proteomes" id="UP000625283"/>
    </source>
</evidence>
<sequence length="319" mass="36765">MFDCNAIAQQYGEAYWREFAFFSANVQQVLGVCDTAVQFELYTATKEFGKRQAMLDLREVLDHPILDLGDLLPIAPCFLATFHYGYYRLLPLLLLQQGRRIAVIVSDDALADQQLYYATVMEQCWADTLVFVRAEDTHLFFKIRKLVARGYDILCYMDGGTGVGRDHAPDTKYTRIKLAGAAVRARKGALDMAYLLALPVYMLRSEVDPRTDIVALSIEAIGTRDRAISRETFVVHTLQKLYDALGRAIQWDSRQWEGWLYMHRDMKPQSQLDCFEDQCRFIPFQLYGGYFLLDKMCYGIYPLDGRQYAIAWQKFGYCA</sequence>
<reference evidence="1 2" key="1">
    <citation type="submission" date="2021-01" db="EMBL/GenBank/DDBJ databases">
        <title>C459-1 draft genome sequence.</title>
        <authorList>
            <person name="Zhang X.-F."/>
        </authorList>
    </citation>
    <scope>NUCLEOTIDE SEQUENCE [LARGE SCALE GENOMIC DNA]</scope>
    <source>
        <strain evidence="2">C459-1</strain>
    </source>
</reference>
<proteinExistence type="predicted"/>
<evidence type="ECO:0008006" key="3">
    <source>
        <dbReference type="Google" id="ProtNLM"/>
    </source>
</evidence>
<dbReference type="EMBL" id="JAERTY010000001">
    <property type="protein sequence ID" value="MBL1407647.1"/>
    <property type="molecule type" value="Genomic_DNA"/>
</dbReference>
<gene>
    <name evidence="1" type="ORF">JKG61_02655</name>
</gene>